<dbReference type="SUPFAM" id="SSF46955">
    <property type="entry name" value="Putative DNA-binding domain"/>
    <property type="match status" value="1"/>
</dbReference>
<sequence length="342" mass="37689">MKHLNNENEKRKRFYTVKEAARILGFSTNTIYKYLDEGSLRGRRLGGHGRFKIPYSEIAPYLSSDSIRTTTIEPHVAKKVGNGLTFFELLSRAFVGLGSVYVLWIFGIAFLNLTKPSPIADIATATWGYSERTFSGFGNLTTKLASVAVPKFLSKTPAEQDTGTNLIEEDLPSADPSEVLKEEEDKAKLVLINVPIGTRVNVREEATSSSKVIAQIEISEEASKISEEGDWTKLNIRGLIKGWVNNQLLEEDLSMIADTQVLGRGSDFKGNKVVITETGTGWLRVRSAPGGDEIGKVYPGESYTLLDKIGDWFLIEGEEGKSLPADGQGWISSQFATIQSEE</sequence>
<keyword evidence="1" id="KW-1133">Transmembrane helix</keyword>
<dbReference type="EMBL" id="LBWQ01000018">
    <property type="protein sequence ID" value="KKR13366.1"/>
    <property type="molecule type" value="Genomic_DNA"/>
</dbReference>
<proteinExistence type="predicted"/>
<feature type="transmembrane region" description="Helical" evidence="1">
    <location>
        <begin position="89"/>
        <end position="111"/>
    </location>
</feature>
<dbReference type="InterPro" id="IPR003646">
    <property type="entry name" value="SH3-like_bac-type"/>
</dbReference>
<dbReference type="InterPro" id="IPR041657">
    <property type="entry name" value="HTH_17"/>
</dbReference>
<keyword evidence="1" id="KW-0472">Membrane</keyword>
<reference evidence="3 4" key="1">
    <citation type="journal article" date="2015" name="Nature">
        <title>rRNA introns, odd ribosomes, and small enigmatic genomes across a large radiation of phyla.</title>
        <authorList>
            <person name="Brown C.T."/>
            <person name="Hug L.A."/>
            <person name="Thomas B.C."/>
            <person name="Sharon I."/>
            <person name="Castelle C.J."/>
            <person name="Singh A."/>
            <person name="Wilkins M.J."/>
            <person name="Williams K.H."/>
            <person name="Banfield J.F."/>
        </authorList>
    </citation>
    <scope>NUCLEOTIDE SEQUENCE [LARGE SCALE GENOMIC DNA]</scope>
</reference>
<dbReference type="Gene3D" id="2.30.30.40">
    <property type="entry name" value="SH3 Domains"/>
    <property type="match status" value="2"/>
</dbReference>
<protein>
    <recommendedName>
        <fullName evidence="2">SH3b domain-containing protein</fullName>
    </recommendedName>
</protein>
<name>A0A0G0NKL8_9BACT</name>
<dbReference type="Pfam" id="PF12728">
    <property type="entry name" value="HTH_17"/>
    <property type="match status" value="1"/>
</dbReference>
<dbReference type="SMART" id="SM00287">
    <property type="entry name" value="SH3b"/>
    <property type="match status" value="2"/>
</dbReference>
<dbReference type="NCBIfam" id="TIGR01764">
    <property type="entry name" value="excise"/>
    <property type="match status" value="1"/>
</dbReference>
<evidence type="ECO:0000259" key="2">
    <source>
        <dbReference type="SMART" id="SM00287"/>
    </source>
</evidence>
<dbReference type="GO" id="GO:0003677">
    <property type="term" value="F:DNA binding"/>
    <property type="evidence" value="ECO:0007669"/>
    <property type="project" value="InterPro"/>
</dbReference>
<organism evidence="3 4">
    <name type="scientific">Candidatus Woesebacteria bacterium GW2011_GWA1_39_21b</name>
    <dbReference type="NCBI Taxonomy" id="1618551"/>
    <lineage>
        <taxon>Bacteria</taxon>
        <taxon>Candidatus Woeseibacteriota</taxon>
    </lineage>
</organism>
<feature type="domain" description="SH3b" evidence="2">
    <location>
        <begin position="270"/>
        <end position="340"/>
    </location>
</feature>
<comment type="caution">
    <text evidence="3">The sequence shown here is derived from an EMBL/GenBank/DDBJ whole genome shotgun (WGS) entry which is preliminary data.</text>
</comment>
<keyword evidence="1" id="KW-0812">Transmembrane</keyword>
<evidence type="ECO:0000313" key="3">
    <source>
        <dbReference type="EMBL" id="KKR13366.1"/>
    </source>
</evidence>
<feature type="domain" description="SH3b" evidence="2">
    <location>
        <begin position="187"/>
        <end position="252"/>
    </location>
</feature>
<accession>A0A0G0NKL8</accession>
<dbReference type="Pfam" id="PF08239">
    <property type="entry name" value="SH3_3"/>
    <property type="match status" value="2"/>
</dbReference>
<dbReference type="InterPro" id="IPR010093">
    <property type="entry name" value="SinI_DNA-bd"/>
</dbReference>
<dbReference type="AlphaFoldDB" id="A0A0G0NKL8"/>
<evidence type="ECO:0000313" key="4">
    <source>
        <dbReference type="Proteomes" id="UP000034690"/>
    </source>
</evidence>
<dbReference type="InterPro" id="IPR009061">
    <property type="entry name" value="DNA-bd_dom_put_sf"/>
</dbReference>
<gene>
    <name evidence="3" type="ORF">UT40_C0018G0011</name>
</gene>
<evidence type="ECO:0000256" key="1">
    <source>
        <dbReference type="SAM" id="Phobius"/>
    </source>
</evidence>
<dbReference type="Proteomes" id="UP000034690">
    <property type="component" value="Unassembled WGS sequence"/>
</dbReference>